<dbReference type="PANTHER" id="PTHR10157:SF23">
    <property type="entry name" value="MOXD1 HOMOLOG 1"/>
    <property type="match status" value="1"/>
</dbReference>
<gene>
    <name evidence="5" type="ORF">GBAR_LOCUS23572</name>
</gene>
<dbReference type="GO" id="GO:0042420">
    <property type="term" value="P:dopamine catabolic process"/>
    <property type="evidence" value="ECO:0007669"/>
    <property type="project" value="TreeGrafter"/>
</dbReference>
<reference evidence="5" key="1">
    <citation type="submission" date="2023-03" db="EMBL/GenBank/DDBJ databases">
        <authorList>
            <person name="Steffen K."/>
            <person name="Cardenas P."/>
        </authorList>
    </citation>
    <scope>NUCLEOTIDE SEQUENCE</scope>
</reference>
<keyword evidence="3" id="KW-0325">Glycoprotein</keyword>
<dbReference type="GO" id="GO:0042421">
    <property type="term" value="P:norepinephrine biosynthetic process"/>
    <property type="evidence" value="ECO:0007669"/>
    <property type="project" value="TreeGrafter"/>
</dbReference>
<dbReference type="InterPro" id="IPR000945">
    <property type="entry name" value="DBH-like"/>
</dbReference>
<dbReference type="Gene3D" id="2.60.120.310">
    <property type="entry name" value="Copper type II, ascorbate-dependent monooxygenase, N-terminal domain"/>
    <property type="match status" value="1"/>
</dbReference>
<evidence type="ECO:0000259" key="4">
    <source>
        <dbReference type="Pfam" id="PF03712"/>
    </source>
</evidence>
<comment type="caution">
    <text evidence="5">The sequence shown here is derived from an EMBL/GenBank/DDBJ whole genome shotgun (WGS) entry which is preliminary data.</text>
</comment>
<protein>
    <submittedName>
        <fullName evidence="5">Dopamine beta-hydroxylase</fullName>
    </submittedName>
</protein>
<dbReference type="GO" id="GO:0005507">
    <property type="term" value="F:copper ion binding"/>
    <property type="evidence" value="ECO:0007669"/>
    <property type="project" value="InterPro"/>
</dbReference>
<dbReference type="InterPro" id="IPR014784">
    <property type="entry name" value="Cu2_ascorb_mOase-like_C"/>
</dbReference>
<proteinExistence type="inferred from homology"/>
<evidence type="ECO:0000256" key="1">
    <source>
        <dbReference type="ARBA" id="ARBA00010676"/>
    </source>
</evidence>
<dbReference type="Gene3D" id="2.60.120.230">
    <property type="match status" value="1"/>
</dbReference>
<dbReference type="Pfam" id="PF03712">
    <property type="entry name" value="Cu2_monoox_C"/>
    <property type="match status" value="1"/>
</dbReference>
<dbReference type="SUPFAM" id="SSF49742">
    <property type="entry name" value="PHM/PNGase F"/>
    <property type="match status" value="2"/>
</dbReference>
<dbReference type="InterPro" id="IPR036939">
    <property type="entry name" value="Cu2_ascorb_mOase_N_sf"/>
</dbReference>
<sequence length="337" mass="38190">MWGMEESVKMVCPRQFPHVALEYSLQPGLWEGRSVLSTCHWLFSSASYRANSLVVQHSFIIVLQVFVYPDNVAYPFGGEGFTQYVLMELHYDNPAMISGTVDSSGMRMYYTSTAREYDAGILTFGHDITPDQIIPPNAKSFTTTAILTGECTEAILPEDGIRVFGNFLHTHVVGHGLTVQHFRKNPECDVYEELEPIDRNLQYDFNYQQITHLKREVVIKPGDVVQLKCFYGTEGVDGVTLGGLSTRNEMCFTFLVYYPAVDFQIAISRIESSALRDYLKSLPSGDQIVNGTEIDYSKLNTVDWDVDKFQETVDESMQGAFCRGEGVSHETFYMHFM</sequence>
<accession>A0AA35T719</accession>
<dbReference type="EMBL" id="CASHTH010003267">
    <property type="protein sequence ID" value="CAI8042469.1"/>
    <property type="molecule type" value="Genomic_DNA"/>
</dbReference>
<dbReference type="GO" id="GO:0004500">
    <property type="term" value="F:dopamine beta-monooxygenase activity"/>
    <property type="evidence" value="ECO:0007669"/>
    <property type="project" value="InterPro"/>
</dbReference>
<dbReference type="PANTHER" id="PTHR10157">
    <property type="entry name" value="DOPAMINE BETA HYDROXYLASE RELATED"/>
    <property type="match status" value="1"/>
</dbReference>
<dbReference type="GO" id="GO:0006589">
    <property type="term" value="P:octopamine biosynthetic process"/>
    <property type="evidence" value="ECO:0007669"/>
    <property type="project" value="TreeGrafter"/>
</dbReference>
<keyword evidence="2" id="KW-1015">Disulfide bond</keyword>
<comment type="similarity">
    <text evidence="1">Belongs to the copper type II ascorbate-dependent monooxygenase family.</text>
</comment>
<dbReference type="Proteomes" id="UP001174909">
    <property type="component" value="Unassembled WGS sequence"/>
</dbReference>
<dbReference type="AlphaFoldDB" id="A0AA35T719"/>
<evidence type="ECO:0000313" key="6">
    <source>
        <dbReference type="Proteomes" id="UP001174909"/>
    </source>
</evidence>
<dbReference type="FunFam" id="2.60.120.230:FF:000001">
    <property type="entry name" value="Monooxygenase, DBH-like 1"/>
    <property type="match status" value="1"/>
</dbReference>
<organism evidence="5 6">
    <name type="scientific">Geodia barretti</name>
    <name type="common">Barrett's horny sponge</name>
    <dbReference type="NCBI Taxonomy" id="519541"/>
    <lineage>
        <taxon>Eukaryota</taxon>
        <taxon>Metazoa</taxon>
        <taxon>Porifera</taxon>
        <taxon>Demospongiae</taxon>
        <taxon>Heteroscleromorpha</taxon>
        <taxon>Tetractinellida</taxon>
        <taxon>Astrophorina</taxon>
        <taxon>Geodiidae</taxon>
        <taxon>Geodia</taxon>
    </lineage>
</organism>
<feature type="domain" description="Copper type II ascorbate-dependent monooxygenase C-terminal" evidence="4">
    <location>
        <begin position="117"/>
        <end position="278"/>
    </location>
</feature>
<keyword evidence="6" id="KW-1185">Reference proteome</keyword>
<dbReference type="GO" id="GO:0005615">
    <property type="term" value="C:extracellular space"/>
    <property type="evidence" value="ECO:0007669"/>
    <property type="project" value="TreeGrafter"/>
</dbReference>
<name>A0AA35T719_GEOBA</name>
<dbReference type="InterPro" id="IPR008977">
    <property type="entry name" value="PHM/PNGase_F_dom_sf"/>
</dbReference>
<evidence type="ECO:0000313" key="5">
    <source>
        <dbReference type="EMBL" id="CAI8042469.1"/>
    </source>
</evidence>
<dbReference type="GO" id="GO:0030667">
    <property type="term" value="C:secretory granule membrane"/>
    <property type="evidence" value="ECO:0007669"/>
    <property type="project" value="TreeGrafter"/>
</dbReference>
<evidence type="ECO:0000256" key="2">
    <source>
        <dbReference type="ARBA" id="ARBA00023157"/>
    </source>
</evidence>
<evidence type="ECO:0000256" key="3">
    <source>
        <dbReference type="ARBA" id="ARBA00023180"/>
    </source>
</evidence>
<dbReference type="InterPro" id="IPR024548">
    <property type="entry name" value="Cu2_monoox_C"/>
</dbReference>